<name>A0A9W4GIP6_BLUGR</name>
<dbReference type="Proteomes" id="UP000683417">
    <property type="component" value="Unassembled WGS sequence"/>
</dbReference>
<evidence type="ECO:0000313" key="1">
    <source>
        <dbReference type="EMBL" id="CAD6505115.1"/>
    </source>
</evidence>
<proteinExistence type="predicted"/>
<accession>A0A9W4GIP6</accession>
<sequence length="67" mass="8020">MTLCRYHTHQRPPPLINWTYLLFRQYPAIRRRLLRCENCSNIKHTSSLSNTGQLEPETLFRSLNFVS</sequence>
<evidence type="ECO:0000313" key="2">
    <source>
        <dbReference type="Proteomes" id="UP000683417"/>
    </source>
</evidence>
<dbReference type="AlphaFoldDB" id="A0A9W4GIP6"/>
<comment type="caution">
    <text evidence="1">The sequence shown here is derived from an EMBL/GenBank/DDBJ whole genome shotgun (WGS) entry which is preliminary data.</text>
</comment>
<protein>
    <submittedName>
        <fullName evidence="1">BgTH12-00611</fullName>
    </submittedName>
</protein>
<dbReference type="EMBL" id="CAJHIT010000009">
    <property type="protein sequence ID" value="CAD6505115.1"/>
    <property type="molecule type" value="Genomic_DNA"/>
</dbReference>
<gene>
    <name evidence="1" type="ORF">BGTH12_LOCUS6473</name>
</gene>
<reference evidence="1" key="1">
    <citation type="submission" date="2020-10" db="EMBL/GenBank/DDBJ databases">
        <authorList>
            <person name="Muller C M."/>
        </authorList>
    </citation>
    <scope>NUCLEOTIDE SEQUENCE</scope>
    <source>
        <strain evidence="1">THUN-12</strain>
    </source>
</reference>
<organism evidence="1 2">
    <name type="scientific">Blumeria graminis f. sp. triticale</name>
    <dbReference type="NCBI Taxonomy" id="1689686"/>
    <lineage>
        <taxon>Eukaryota</taxon>
        <taxon>Fungi</taxon>
        <taxon>Dikarya</taxon>
        <taxon>Ascomycota</taxon>
        <taxon>Pezizomycotina</taxon>
        <taxon>Leotiomycetes</taxon>
        <taxon>Erysiphales</taxon>
        <taxon>Erysiphaceae</taxon>
        <taxon>Blumeria</taxon>
    </lineage>
</organism>